<evidence type="ECO:0000313" key="2">
    <source>
        <dbReference type="EMBL" id="ODN01609.1"/>
    </source>
</evidence>
<gene>
    <name evidence="2" type="ORF">Ocin01_05092</name>
</gene>
<dbReference type="CDD" id="cd00084">
    <property type="entry name" value="HMG-box_SF"/>
    <property type="match status" value="1"/>
</dbReference>
<evidence type="ECO:0000256" key="1">
    <source>
        <dbReference type="SAM" id="MobiDB-lite"/>
    </source>
</evidence>
<feature type="compositionally biased region" description="Basic residues" evidence="1">
    <location>
        <begin position="34"/>
        <end position="45"/>
    </location>
</feature>
<evidence type="ECO:0000313" key="3">
    <source>
        <dbReference type="Proteomes" id="UP000094527"/>
    </source>
</evidence>
<dbReference type="Gene3D" id="1.10.30.10">
    <property type="entry name" value="High mobility group box domain"/>
    <property type="match status" value="1"/>
</dbReference>
<protein>
    <recommendedName>
        <fullName evidence="4">HMG box domain-containing protein</fullName>
    </recommendedName>
</protein>
<comment type="caution">
    <text evidence="2">The sequence shown here is derived from an EMBL/GenBank/DDBJ whole genome shotgun (WGS) entry which is preliminary data.</text>
</comment>
<accession>A0A1D2N8L9</accession>
<feature type="region of interest" description="Disordered" evidence="1">
    <location>
        <begin position="1"/>
        <end position="45"/>
    </location>
</feature>
<keyword evidence="3" id="KW-1185">Reference proteome</keyword>
<organism evidence="2 3">
    <name type="scientific">Orchesella cincta</name>
    <name type="common">Springtail</name>
    <name type="synonym">Podura cincta</name>
    <dbReference type="NCBI Taxonomy" id="48709"/>
    <lineage>
        <taxon>Eukaryota</taxon>
        <taxon>Metazoa</taxon>
        <taxon>Ecdysozoa</taxon>
        <taxon>Arthropoda</taxon>
        <taxon>Hexapoda</taxon>
        <taxon>Collembola</taxon>
        <taxon>Entomobryomorpha</taxon>
        <taxon>Entomobryoidea</taxon>
        <taxon>Orchesellidae</taxon>
        <taxon>Orchesellinae</taxon>
        <taxon>Orchesella</taxon>
    </lineage>
</organism>
<dbReference type="SUPFAM" id="SSF47095">
    <property type="entry name" value="HMG-box"/>
    <property type="match status" value="1"/>
</dbReference>
<sequence>MAKRKRNSYLKRTRSCRRSNRLQKKPAGPALPIRTRRKTPAKLKCRKVSRVKKPLTTYCLFVRHVYQHSKNNGIRLVGKKIIRQAARCWNLLTPEQKANFKNSTLPNKPNTPSSGDSNC</sequence>
<feature type="compositionally biased region" description="Basic residues" evidence="1">
    <location>
        <begin position="1"/>
        <end position="24"/>
    </location>
</feature>
<dbReference type="Proteomes" id="UP000094527">
    <property type="component" value="Unassembled WGS sequence"/>
</dbReference>
<dbReference type="EMBL" id="LJIJ01000146">
    <property type="protein sequence ID" value="ODN01609.1"/>
    <property type="molecule type" value="Genomic_DNA"/>
</dbReference>
<dbReference type="GO" id="GO:0005634">
    <property type="term" value="C:nucleus"/>
    <property type="evidence" value="ECO:0007669"/>
    <property type="project" value="UniProtKB-ARBA"/>
</dbReference>
<dbReference type="AlphaFoldDB" id="A0A1D2N8L9"/>
<feature type="region of interest" description="Disordered" evidence="1">
    <location>
        <begin position="99"/>
        <end position="119"/>
    </location>
</feature>
<name>A0A1D2N8L9_ORCCI</name>
<reference evidence="2 3" key="1">
    <citation type="journal article" date="2016" name="Genome Biol. Evol.">
        <title>Gene Family Evolution Reflects Adaptation to Soil Environmental Stressors in the Genome of the Collembolan Orchesella cincta.</title>
        <authorList>
            <person name="Faddeeva-Vakhrusheva A."/>
            <person name="Derks M.F."/>
            <person name="Anvar S.Y."/>
            <person name="Agamennone V."/>
            <person name="Suring W."/>
            <person name="Smit S."/>
            <person name="van Straalen N.M."/>
            <person name="Roelofs D."/>
        </authorList>
    </citation>
    <scope>NUCLEOTIDE SEQUENCE [LARGE SCALE GENOMIC DNA]</scope>
    <source>
        <tissue evidence="2">Mixed pool</tissue>
    </source>
</reference>
<proteinExistence type="predicted"/>
<dbReference type="InterPro" id="IPR036910">
    <property type="entry name" value="HMG_box_dom_sf"/>
</dbReference>
<evidence type="ECO:0008006" key="4">
    <source>
        <dbReference type="Google" id="ProtNLM"/>
    </source>
</evidence>